<reference evidence="2" key="1">
    <citation type="journal article" date="2023" name="Mol. Phylogenet. Evol.">
        <title>Genome-scale phylogeny and comparative genomics of the fungal order Sordariales.</title>
        <authorList>
            <person name="Hensen N."/>
            <person name="Bonometti L."/>
            <person name="Westerberg I."/>
            <person name="Brannstrom I.O."/>
            <person name="Guillou S."/>
            <person name="Cros-Aarteil S."/>
            <person name="Calhoun S."/>
            <person name="Haridas S."/>
            <person name="Kuo A."/>
            <person name="Mondo S."/>
            <person name="Pangilinan J."/>
            <person name="Riley R."/>
            <person name="LaButti K."/>
            <person name="Andreopoulos B."/>
            <person name="Lipzen A."/>
            <person name="Chen C."/>
            <person name="Yan M."/>
            <person name="Daum C."/>
            <person name="Ng V."/>
            <person name="Clum A."/>
            <person name="Steindorff A."/>
            <person name="Ohm R.A."/>
            <person name="Martin F."/>
            <person name="Silar P."/>
            <person name="Natvig D.O."/>
            <person name="Lalanne C."/>
            <person name="Gautier V."/>
            <person name="Ament-Velasquez S.L."/>
            <person name="Kruys A."/>
            <person name="Hutchinson M.I."/>
            <person name="Powell A.J."/>
            <person name="Barry K."/>
            <person name="Miller A.N."/>
            <person name="Grigoriev I.V."/>
            <person name="Debuchy R."/>
            <person name="Gladieux P."/>
            <person name="Hiltunen Thoren M."/>
            <person name="Johannesson H."/>
        </authorList>
    </citation>
    <scope>NUCLEOTIDE SEQUENCE</scope>
    <source>
        <strain evidence="2">CBS 123565</strain>
    </source>
</reference>
<dbReference type="PANTHER" id="PTHR15410:SF2">
    <property type="entry name" value="HIRA-INTERACTING PROTEIN 3"/>
    <property type="match status" value="1"/>
</dbReference>
<feature type="compositionally biased region" description="Acidic residues" evidence="1">
    <location>
        <begin position="136"/>
        <end position="146"/>
    </location>
</feature>
<evidence type="ECO:0000313" key="3">
    <source>
        <dbReference type="Proteomes" id="UP001304895"/>
    </source>
</evidence>
<comment type="caution">
    <text evidence="2">The sequence shown here is derived from an EMBL/GenBank/DDBJ whole genome shotgun (WGS) entry which is preliminary data.</text>
</comment>
<reference evidence="2" key="2">
    <citation type="submission" date="2023-05" db="EMBL/GenBank/DDBJ databases">
        <authorList>
            <consortium name="Lawrence Berkeley National Laboratory"/>
            <person name="Steindorff A."/>
            <person name="Hensen N."/>
            <person name="Bonometti L."/>
            <person name="Westerberg I."/>
            <person name="Brannstrom I.O."/>
            <person name="Guillou S."/>
            <person name="Cros-Aarteil S."/>
            <person name="Calhoun S."/>
            <person name="Haridas S."/>
            <person name="Kuo A."/>
            <person name="Mondo S."/>
            <person name="Pangilinan J."/>
            <person name="Riley R."/>
            <person name="Labutti K."/>
            <person name="Andreopoulos B."/>
            <person name="Lipzen A."/>
            <person name="Chen C."/>
            <person name="Yanf M."/>
            <person name="Daum C."/>
            <person name="Ng V."/>
            <person name="Clum A."/>
            <person name="Ohm R."/>
            <person name="Martin F."/>
            <person name="Silar P."/>
            <person name="Natvig D."/>
            <person name="Lalanne C."/>
            <person name="Gautier V."/>
            <person name="Ament-Velasquez S.L."/>
            <person name="Kruys A."/>
            <person name="Hutchinson M.I."/>
            <person name="Powell A.J."/>
            <person name="Barry K."/>
            <person name="Miller A.N."/>
            <person name="Grigoriev I.V."/>
            <person name="Debuchy R."/>
            <person name="Gladieux P."/>
            <person name="Thoren M.H."/>
            <person name="Johannesson H."/>
        </authorList>
    </citation>
    <scope>NUCLEOTIDE SEQUENCE</scope>
    <source>
        <strain evidence="2">CBS 123565</strain>
    </source>
</reference>
<dbReference type="GO" id="GO:0005634">
    <property type="term" value="C:nucleus"/>
    <property type="evidence" value="ECO:0007669"/>
    <property type="project" value="TreeGrafter"/>
</dbReference>
<feature type="compositionally biased region" description="Low complexity" evidence="1">
    <location>
        <begin position="238"/>
        <end position="254"/>
    </location>
</feature>
<proteinExistence type="predicted"/>
<gene>
    <name evidence="2" type="ORF">BT67DRAFT_409163</name>
</gene>
<feature type="compositionally biased region" description="Basic and acidic residues" evidence="1">
    <location>
        <begin position="202"/>
        <end position="212"/>
    </location>
</feature>
<accession>A0AAN6ZAX9</accession>
<protein>
    <recommendedName>
        <fullName evidence="4">Transcriptional regulator</fullName>
    </recommendedName>
</protein>
<evidence type="ECO:0000256" key="1">
    <source>
        <dbReference type="SAM" id="MobiDB-lite"/>
    </source>
</evidence>
<dbReference type="InterPro" id="IPR037647">
    <property type="entry name" value="HIRIP3"/>
</dbReference>
<evidence type="ECO:0000313" key="2">
    <source>
        <dbReference type="EMBL" id="KAK4131316.1"/>
    </source>
</evidence>
<name>A0AAN6ZAX9_9PEZI</name>
<dbReference type="AlphaFoldDB" id="A0AAN6ZAX9"/>
<feature type="compositionally biased region" description="Acidic residues" evidence="1">
    <location>
        <begin position="371"/>
        <end position="382"/>
    </location>
</feature>
<feature type="compositionally biased region" description="Low complexity" evidence="1">
    <location>
        <begin position="189"/>
        <end position="198"/>
    </location>
</feature>
<dbReference type="EMBL" id="MU853426">
    <property type="protein sequence ID" value="KAK4131316.1"/>
    <property type="molecule type" value="Genomic_DNA"/>
</dbReference>
<feature type="compositionally biased region" description="Gly residues" evidence="1">
    <location>
        <begin position="355"/>
        <end position="370"/>
    </location>
</feature>
<feature type="compositionally biased region" description="Acidic residues" evidence="1">
    <location>
        <begin position="99"/>
        <end position="115"/>
    </location>
</feature>
<dbReference type="Proteomes" id="UP001304895">
    <property type="component" value="Unassembled WGS sequence"/>
</dbReference>
<organism evidence="2 3">
    <name type="scientific">Trichocladium antarcticum</name>
    <dbReference type="NCBI Taxonomy" id="1450529"/>
    <lineage>
        <taxon>Eukaryota</taxon>
        <taxon>Fungi</taxon>
        <taxon>Dikarya</taxon>
        <taxon>Ascomycota</taxon>
        <taxon>Pezizomycotina</taxon>
        <taxon>Sordariomycetes</taxon>
        <taxon>Sordariomycetidae</taxon>
        <taxon>Sordariales</taxon>
        <taxon>Chaetomiaceae</taxon>
        <taxon>Trichocladium</taxon>
    </lineage>
</organism>
<feature type="compositionally biased region" description="Polar residues" evidence="1">
    <location>
        <begin position="117"/>
        <end position="135"/>
    </location>
</feature>
<feature type="region of interest" description="Disordered" evidence="1">
    <location>
        <begin position="66"/>
        <end position="263"/>
    </location>
</feature>
<evidence type="ECO:0008006" key="4">
    <source>
        <dbReference type="Google" id="ProtNLM"/>
    </source>
</evidence>
<keyword evidence="3" id="KW-1185">Reference proteome</keyword>
<dbReference type="PANTHER" id="PTHR15410">
    <property type="entry name" value="HIRA-INTERACTING PROTEIN 3"/>
    <property type="match status" value="1"/>
</dbReference>
<sequence>MAPVKATDKTIAKELANVVRDTFNGPDSDQLTVNYVRQAVEEKLMLDDGFLKEGSWKAKSKQIIVDTLKDDSSDPEDEPEPPVKKRKTVKGQNARSEITSDDEGDNLPDVSEEENPQPKQSAGNQQSKQPSASESDLSDVPDETADSEPQSEKEDTPAPPADDSSSELSSVIDDPPERKQKPKAKPASKAKPPAKSGPHPAPPKEDTTKNDPEDSSSDLSSVLDDPPPVPKGRKRKSSATTTTQKQKSNTKSTAANPSPDELQIKTLQTQLSKCGVRKVWAFEFKKRGDDTAGAKIRTLKAALAEVGMTGRFSEARARELKEMRELQADLHDVVQGEKSWGLAAKGGRGLRRGLRAGGGEGGVGSGGEEGLGSEDEDEDEDEGGKPAVRGRVAAAKRRADLAFLEDESESD</sequence>
<feature type="region of interest" description="Disordered" evidence="1">
    <location>
        <begin position="349"/>
        <end position="392"/>
    </location>
</feature>